<dbReference type="GO" id="GO:0031647">
    <property type="term" value="P:regulation of protein stability"/>
    <property type="evidence" value="ECO:0007669"/>
    <property type="project" value="TreeGrafter"/>
</dbReference>
<evidence type="ECO:0000259" key="10">
    <source>
        <dbReference type="PROSITE" id="PS50235"/>
    </source>
</evidence>
<evidence type="ECO:0000256" key="3">
    <source>
        <dbReference type="ARBA" id="ARBA00012759"/>
    </source>
</evidence>
<dbReference type="OrthoDB" id="289038at2759"/>
<evidence type="ECO:0000256" key="6">
    <source>
        <dbReference type="ARBA" id="ARBA00022801"/>
    </source>
</evidence>
<name>A0A8J4V3R2_9MYCE</name>
<dbReference type="Proteomes" id="UP000695562">
    <property type="component" value="Unassembled WGS sequence"/>
</dbReference>
<dbReference type="PANTHER" id="PTHR24006">
    <property type="entry name" value="UBIQUITIN CARBOXYL-TERMINAL HYDROLASE"/>
    <property type="match status" value="1"/>
</dbReference>
<dbReference type="Gene3D" id="3.90.70.10">
    <property type="entry name" value="Cysteine proteinases"/>
    <property type="match status" value="1"/>
</dbReference>
<evidence type="ECO:0000313" key="12">
    <source>
        <dbReference type="Proteomes" id="UP000695562"/>
    </source>
</evidence>
<keyword evidence="12" id="KW-1185">Reference proteome</keyword>
<sequence>MNNIVDDDERVNKNNTTTILKKENEPNPLGLTTTMVSSPIEGEFVNGAVTPPIKDGEQQQQQQQQPLTKVESFNNTNTTTTTTQPIKKVVTESKSTKFTCKITNFSQKTSQFYTENYTLWNLTWRLYIFPKGNNSDKDMSIYLDLSEIKQNNVPSIKTSFTVEIMNQKNPEKKVRKTADHTFDSRSGDWGFEKFIEIATLNDPEQGFIVNDTLIINVEIPYVYSISGGIATYDSKKVTGFVGLQNQGATCYMNSLLQALYHISPFRQAVYELPTSSEEPTKSIPLALQRLFFKLQFGDKAVATKELTKSFGWDTLDIFTQHDVQELNRVLCDNLNDKMKGTKAEGTIDHLFRGKIKNFIKCEKVTYESKSDEYFYDLSLNVKGCKDIIHSFDKYTEIERLDGSNQYFAEGFGLQNANKGSKFLSFPPVLHLHLKRFEYDPVKDENVKINDKYKFPEILDLSRYLDVDADKSVSNVYILQGVLVHSGDLHNGHYYTFLKNIDGEWLKFDDDEVTKSNFERVSENSFGSDFGVRTSTRDTNAYMLVYFRETEYERLHKPILESDIQPHLRSRIEKEENSANEQNFNIRLTVDEDFSNHKAFDLLEDDKFPIKTFKKSADVMTIGHLKKQITSLLGIPQERQRLWSWTMRRNKTIRIEKYPESDENTLQSIKAKMPMQGDIRLHLEIAYAPRTVPTTDNALLFPPMPRDRDSYALVFFKFYDPETKTLSFMGSKVIDINAKASYYIPHLNQLVKLHPTTHLLLFEEVAPTKINPIRPCDTFNRLEIVSGDIIVFQKLVSSPNNYSLPFATDYYNYILNNTIVKFKQIDNSSVQFSLELSKQMKYSEITAKIAATIKANPENIRLMCNSRFETPISPIKPNDNIPLFDMLTSANRITNQLHFEILNIPVKECEFKRNFKINWKPSSFGLNHNENEIVSVWVHKLGNENEIIQEFLNSIKNDSRYQTQSGITDATTENNENNNENNVNSNNNNNNSLENINENNIRIVEIRGCKISRILKEDSISTLGESSILRAEPVQSDEIELKDNEKIVQVVHFSRDYGYNMYHGTPFSFLYKPDETTQSLRSRIYEKLSPSGLSQKEFSRWKIAIIRYEKADYLQEDGTISTIDWSSNHFIGLEHPNVNKSHHQQKAIKILG</sequence>
<dbReference type="PROSITE" id="PS50235">
    <property type="entry name" value="USP_3"/>
    <property type="match status" value="1"/>
</dbReference>
<dbReference type="InterPro" id="IPR018200">
    <property type="entry name" value="USP_CS"/>
</dbReference>
<dbReference type="Gene3D" id="3.10.20.90">
    <property type="entry name" value="Phosphatidylinositol 3-kinase Catalytic Subunit, Chain A, domain 1"/>
    <property type="match status" value="2"/>
</dbReference>
<feature type="compositionally biased region" description="Low complexity" evidence="8">
    <location>
        <begin position="972"/>
        <end position="990"/>
    </location>
</feature>
<evidence type="ECO:0000259" key="9">
    <source>
        <dbReference type="PROSITE" id="PS50144"/>
    </source>
</evidence>
<comment type="catalytic activity">
    <reaction evidence="1">
        <text>Thiol-dependent hydrolysis of ester, thioester, amide, peptide and isopeptide bonds formed by the C-terminal Gly of ubiquitin (a 76-residue protein attached to proteins as an intracellular targeting signal).</text>
        <dbReference type="EC" id="3.4.19.12"/>
    </reaction>
</comment>
<dbReference type="GO" id="GO:0004843">
    <property type="term" value="F:cysteine-type deubiquitinase activity"/>
    <property type="evidence" value="ECO:0007669"/>
    <property type="project" value="UniProtKB-EC"/>
</dbReference>
<dbReference type="InterPro" id="IPR008974">
    <property type="entry name" value="TRAF-like"/>
</dbReference>
<keyword evidence="4" id="KW-0645">Protease</keyword>
<protein>
    <recommendedName>
        <fullName evidence="3">ubiquitinyl hydrolase 1</fullName>
        <ecNumber evidence="3">3.4.19.12</ecNumber>
    </recommendedName>
</protein>
<evidence type="ECO:0000256" key="1">
    <source>
        <dbReference type="ARBA" id="ARBA00000707"/>
    </source>
</evidence>
<evidence type="ECO:0000256" key="7">
    <source>
        <dbReference type="ARBA" id="ARBA00022807"/>
    </source>
</evidence>
<dbReference type="CDD" id="cd17039">
    <property type="entry name" value="Ubl_ubiquitin_like"/>
    <property type="match status" value="1"/>
</dbReference>
<dbReference type="GO" id="GO:0005829">
    <property type="term" value="C:cytosol"/>
    <property type="evidence" value="ECO:0007669"/>
    <property type="project" value="TreeGrafter"/>
</dbReference>
<evidence type="ECO:0000313" key="11">
    <source>
        <dbReference type="EMBL" id="KAF2072827.1"/>
    </source>
</evidence>
<evidence type="ECO:0000256" key="2">
    <source>
        <dbReference type="ARBA" id="ARBA00009085"/>
    </source>
</evidence>
<proteinExistence type="inferred from homology"/>
<feature type="region of interest" description="Disordered" evidence="8">
    <location>
        <begin position="48"/>
        <end position="82"/>
    </location>
</feature>
<dbReference type="PROSITE" id="PS00972">
    <property type="entry name" value="USP_1"/>
    <property type="match status" value="1"/>
</dbReference>
<accession>A0A8J4V3R2</accession>
<evidence type="ECO:0000256" key="8">
    <source>
        <dbReference type="SAM" id="MobiDB-lite"/>
    </source>
</evidence>
<dbReference type="FunFam" id="3.90.70.10:FF:000128">
    <property type="entry name" value="Ubiquitin carboxyl-terminal hydrolase 15"/>
    <property type="match status" value="1"/>
</dbReference>
<dbReference type="InterPro" id="IPR050164">
    <property type="entry name" value="Peptidase_C19"/>
</dbReference>
<dbReference type="InterPro" id="IPR024729">
    <property type="entry name" value="USP7_ICP0-binding_dom"/>
</dbReference>
<feature type="domain" description="USP" evidence="10">
    <location>
        <begin position="241"/>
        <end position="548"/>
    </location>
</feature>
<dbReference type="CDD" id="cd00121">
    <property type="entry name" value="MATH"/>
    <property type="match status" value="1"/>
</dbReference>
<feature type="domain" description="MATH" evidence="9">
    <location>
        <begin position="95"/>
        <end position="219"/>
    </location>
</feature>
<gene>
    <name evidence="11" type="ORF">CYY_005870</name>
</gene>
<keyword evidence="6" id="KW-0378">Hydrolase</keyword>
<dbReference type="PANTHER" id="PTHR24006:SF644">
    <property type="entry name" value="UBIQUITIN CARBOXYL-TERMINAL HYDROLASE 7"/>
    <property type="match status" value="1"/>
</dbReference>
<dbReference type="InterPro" id="IPR002083">
    <property type="entry name" value="MATH/TRAF_dom"/>
</dbReference>
<dbReference type="PROSITE" id="PS00973">
    <property type="entry name" value="USP_2"/>
    <property type="match status" value="1"/>
</dbReference>
<dbReference type="InterPro" id="IPR001394">
    <property type="entry name" value="Peptidase_C19_UCH"/>
</dbReference>
<evidence type="ECO:0000256" key="4">
    <source>
        <dbReference type="ARBA" id="ARBA00022670"/>
    </source>
</evidence>
<dbReference type="GO" id="GO:0016579">
    <property type="term" value="P:protein deubiquitination"/>
    <property type="evidence" value="ECO:0007669"/>
    <property type="project" value="InterPro"/>
</dbReference>
<keyword evidence="5" id="KW-0833">Ubl conjugation pathway</keyword>
<dbReference type="EMBL" id="AJWJ01000245">
    <property type="protein sequence ID" value="KAF2072827.1"/>
    <property type="molecule type" value="Genomic_DNA"/>
</dbReference>
<dbReference type="Pfam" id="PF22486">
    <property type="entry name" value="MATH_2"/>
    <property type="match status" value="1"/>
</dbReference>
<dbReference type="AlphaFoldDB" id="A0A8J4V3R2"/>
<evidence type="ECO:0000256" key="5">
    <source>
        <dbReference type="ARBA" id="ARBA00022786"/>
    </source>
</evidence>
<dbReference type="Gene3D" id="2.60.210.10">
    <property type="entry name" value="Apoptosis, Tumor Necrosis Factor Receptor Associated Protein 2, Chain A"/>
    <property type="match status" value="1"/>
</dbReference>
<dbReference type="InterPro" id="IPR029346">
    <property type="entry name" value="USP_C"/>
</dbReference>
<comment type="similarity">
    <text evidence="2">Belongs to the peptidase C19 family.</text>
</comment>
<dbReference type="PROSITE" id="PS50144">
    <property type="entry name" value="MATH"/>
    <property type="match status" value="1"/>
</dbReference>
<dbReference type="Pfam" id="PF12436">
    <property type="entry name" value="USP7_ICP0_bdg"/>
    <property type="match status" value="1"/>
</dbReference>
<organism evidence="11 12">
    <name type="scientific">Polysphondylium violaceum</name>
    <dbReference type="NCBI Taxonomy" id="133409"/>
    <lineage>
        <taxon>Eukaryota</taxon>
        <taxon>Amoebozoa</taxon>
        <taxon>Evosea</taxon>
        <taxon>Eumycetozoa</taxon>
        <taxon>Dictyostelia</taxon>
        <taxon>Dictyosteliales</taxon>
        <taxon>Dictyosteliaceae</taxon>
        <taxon>Polysphondylium</taxon>
    </lineage>
</organism>
<comment type="caution">
    <text evidence="11">The sequence shown here is derived from an EMBL/GenBank/DDBJ whole genome shotgun (WGS) entry which is preliminary data.</text>
</comment>
<dbReference type="SUPFAM" id="SSF54001">
    <property type="entry name" value="Cysteine proteinases"/>
    <property type="match status" value="1"/>
</dbReference>
<dbReference type="SUPFAM" id="SSF49599">
    <property type="entry name" value="TRAF domain-like"/>
    <property type="match status" value="1"/>
</dbReference>
<dbReference type="CDD" id="cd02659">
    <property type="entry name" value="peptidase_C19C"/>
    <property type="match status" value="1"/>
</dbReference>
<dbReference type="Pfam" id="PF14533">
    <property type="entry name" value="USP7_C2"/>
    <property type="match status" value="1"/>
</dbReference>
<keyword evidence="7" id="KW-0788">Thiol protease</keyword>
<reference evidence="11" key="1">
    <citation type="submission" date="2020-01" db="EMBL/GenBank/DDBJ databases">
        <title>Development of genomics and gene disruption for Polysphondylium violaceum indicates a role for the polyketide synthase stlB in stalk morphogenesis.</title>
        <authorList>
            <person name="Narita B."/>
            <person name="Kawabe Y."/>
            <person name="Kin K."/>
            <person name="Saito T."/>
            <person name="Gibbs R."/>
            <person name="Kuspa A."/>
            <person name="Muzny D."/>
            <person name="Queller D."/>
            <person name="Richards S."/>
            <person name="Strassman J."/>
            <person name="Sucgang R."/>
            <person name="Worley K."/>
            <person name="Schaap P."/>
        </authorList>
    </citation>
    <scope>NUCLEOTIDE SEQUENCE</scope>
    <source>
        <strain evidence="11">QSvi11</strain>
    </source>
</reference>
<dbReference type="EC" id="3.4.19.12" evidence="3"/>
<dbReference type="InterPro" id="IPR028889">
    <property type="entry name" value="USP"/>
</dbReference>
<dbReference type="SMART" id="SM00061">
    <property type="entry name" value="MATH"/>
    <property type="match status" value="1"/>
</dbReference>
<dbReference type="Pfam" id="PF00443">
    <property type="entry name" value="UCH"/>
    <property type="match status" value="1"/>
</dbReference>
<dbReference type="InterPro" id="IPR038765">
    <property type="entry name" value="Papain-like_cys_pep_sf"/>
</dbReference>
<dbReference type="GO" id="GO:0005634">
    <property type="term" value="C:nucleus"/>
    <property type="evidence" value="ECO:0007669"/>
    <property type="project" value="TreeGrafter"/>
</dbReference>
<dbReference type="GO" id="GO:0006508">
    <property type="term" value="P:proteolysis"/>
    <property type="evidence" value="ECO:0007669"/>
    <property type="project" value="UniProtKB-KW"/>
</dbReference>
<feature type="region of interest" description="Disordered" evidence="8">
    <location>
        <begin position="968"/>
        <end position="990"/>
    </location>
</feature>